<feature type="region of interest" description="Disordered" evidence="5">
    <location>
        <begin position="52"/>
        <end position="140"/>
    </location>
</feature>
<feature type="domain" description="C1q" evidence="7">
    <location>
        <begin position="424"/>
        <end position="562"/>
    </location>
</feature>
<dbReference type="Pfam" id="PF01391">
    <property type="entry name" value="Collagen"/>
    <property type="match status" value="3"/>
</dbReference>
<dbReference type="GO" id="GO:0005576">
    <property type="term" value="C:extracellular region"/>
    <property type="evidence" value="ECO:0007669"/>
    <property type="project" value="UniProtKB-SubCell"/>
</dbReference>
<accession>A0A914A3J5</accession>
<reference evidence="8" key="1">
    <citation type="submission" date="2022-11" db="UniProtKB">
        <authorList>
            <consortium name="EnsemblMetazoa"/>
        </authorList>
    </citation>
    <scope>IDENTIFICATION</scope>
</reference>
<dbReference type="SUPFAM" id="SSF49842">
    <property type="entry name" value="TNF-like"/>
    <property type="match status" value="3"/>
</dbReference>
<feature type="compositionally biased region" description="Basic and acidic residues" evidence="5">
    <location>
        <begin position="672"/>
        <end position="684"/>
    </location>
</feature>
<dbReference type="InterPro" id="IPR008983">
    <property type="entry name" value="Tumour_necrosis_fac-like_dom"/>
</dbReference>
<proteinExistence type="predicted"/>
<dbReference type="RefSeq" id="XP_038058417.1">
    <property type="nucleotide sequence ID" value="XM_038202489.1"/>
</dbReference>
<feature type="compositionally biased region" description="Basic and acidic residues" evidence="5">
    <location>
        <begin position="645"/>
        <end position="658"/>
    </location>
</feature>
<sequence length="845" mass="86525">MASRINCKYFAIVGVFLVGAYGSFVPTNVPEGSSPEWSCTCCQGQAGHPGIPGVPGVNGPPGPIGPKGDPGFGLPGPKGGFGDQGQKGDQGKSGIRGAPGKLGPAGPKGDQGLTGVRGQSGSPGLRGSTGRKGEQGETGSTSASVVAFSASLGSTFIGTTGRDTIVFGVVEANVGAGYNAQTGVFTCSIPGVYYFTVSLMSLSYSTRPRVKLQKNGNSSLLGVYDNHPGYHHQPSNSVVTVLAAGDTVWLETSSASASIDGVVVVTVLVKQKRPSGLISVMLLLWLSNCHCIAQEEPKGLSGCCSACFQGQAGTPGVPGIPGNPGGIGVQGPLGPKGDPGFGLTGPKGETGDQGQKGETGDQGQNGDQGEPGLQGTPGKQGPAGPKGGIGKGQKGDQGEHGVQGLPGEQGIKGQPGDATIVTPTPPSAVAFSAYRTARVTGDAGDVIIFDNIETNLGDGYDSGTGVFTCSITGAYFFTTSVHRIYSSTHPHLILRKNDEKIFAIYDSDSNSYQQSSNSAILSLTSGDRVWLEFGSSGRGIYSESGNKYSYFSGFLIYANMEISDPFRTSDRRRTPTGDVADLCRRRIDVCLLSGKGSSCCGACFQGPAGTPGVPGIPGNPGGFGVQGPLGPKGDPGFGLTGPKGETGDQGRKGDRGDPGTRGPLGKQGPAGRKGDIGEGQKGDQGEQGVQGLPGERGQKGQPGDATLVTKTPPSAVAFSVYRTSSISSSSSGDNIIFDNIETNLGDGYDSQSGVFTCSVSGAYFFTASFLRYSSTPYVKLKKNSQLVFSIYDGQSNVHHQSSNSAIVVLATGDRVWLEFAGSNSGIHCESSNRYCCFSGFLISAF</sequence>
<name>A0A914A3J5_PATMI</name>
<feature type="compositionally biased region" description="Low complexity" evidence="5">
    <location>
        <begin position="374"/>
        <end position="383"/>
    </location>
</feature>
<dbReference type="PANTHER" id="PTHR15427">
    <property type="entry name" value="EMILIN ELASTIN MICROFIBRIL INTERFACE-LOCATED PROTEIN ELASTIN MICROFIBRIL INTERFACER"/>
    <property type="match status" value="1"/>
</dbReference>
<dbReference type="Pfam" id="PF00386">
    <property type="entry name" value="C1q"/>
    <property type="match status" value="3"/>
</dbReference>
<evidence type="ECO:0000313" key="8">
    <source>
        <dbReference type="EnsemblMetazoa" id="XP_038058417.1"/>
    </source>
</evidence>
<evidence type="ECO:0000256" key="6">
    <source>
        <dbReference type="SAM" id="SignalP"/>
    </source>
</evidence>
<keyword evidence="2" id="KW-0964">Secreted</keyword>
<evidence type="ECO:0000259" key="7">
    <source>
        <dbReference type="PROSITE" id="PS50871"/>
    </source>
</evidence>
<feature type="compositionally biased region" description="Gly residues" evidence="5">
    <location>
        <begin position="618"/>
        <end position="627"/>
    </location>
</feature>
<feature type="domain" description="C1q" evidence="7">
    <location>
        <begin position="141"/>
        <end position="284"/>
    </location>
</feature>
<dbReference type="InterPro" id="IPR050392">
    <property type="entry name" value="Collagen/C1q_domain"/>
</dbReference>
<dbReference type="Gene3D" id="2.60.120.40">
    <property type="match status" value="3"/>
</dbReference>
<feature type="region of interest" description="Disordered" evidence="5">
    <location>
        <begin position="614"/>
        <end position="711"/>
    </location>
</feature>
<dbReference type="PROSITE" id="PS50871">
    <property type="entry name" value="C1Q"/>
    <property type="match status" value="3"/>
</dbReference>
<feature type="chain" id="PRO_5036769378" description="C1q domain-containing protein" evidence="6">
    <location>
        <begin position="23"/>
        <end position="845"/>
    </location>
</feature>
<evidence type="ECO:0000256" key="5">
    <source>
        <dbReference type="SAM" id="MobiDB-lite"/>
    </source>
</evidence>
<organism evidence="8 9">
    <name type="scientific">Patiria miniata</name>
    <name type="common">Bat star</name>
    <name type="synonym">Asterina miniata</name>
    <dbReference type="NCBI Taxonomy" id="46514"/>
    <lineage>
        <taxon>Eukaryota</taxon>
        <taxon>Metazoa</taxon>
        <taxon>Echinodermata</taxon>
        <taxon>Eleutherozoa</taxon>
        <taxon>Asterozoa</taxon>
        <taxon>Asteroidea</taxon>
        <taxon>Valvatacea</taxon>
        <taxon>Valvatida</taxon>
        <taxon>Asterinidae</taxon>
        <taxon>Patiria</taxon>
    </lineage>
</organism>
<keyword evidence="3 6" id="KW-0732">Signal</keyword>
<comment type="subcellular location">
    <subcellularLocation>
        <location evidence="1">Secreted</location>
    </subcellularLocation>
</comment>
<dbReference type="InterPro" id="IPR008160">
    <property type="entry name" value="Collagen"/>
</dbReference>
<evidence type="ECO:0000256" key="3">
    <source>
        <dbReference type="ARBA" id="ARBA00022729"/>
    </source>
</evidence>
<dbReference type="Proteomes" id="UP000887568">
    <property type="component" value="Unplaced"/>
</dbReference>
<feature type="domain" description="C1q" evidence="7">
    <location>
        <begin position="711"/>
        <end position="845"/>
    </location>
</feature>
<dbReference type="EnsemblMetazoa" id="XM_038202489.1">
    <property type="protein sequence ID" value="XP_038058417.1"/>
    <property type="gene ID" value="LOC119729733"/>
</dbReference>
<feature type="signal peptide" evidence="6">
    <location>
        <begin position="1"/>
        <end position="22"/>
    </location>
</feature>
<feature type="region of interest" description="Disordered" evidence="5">
    <location>
        <begin position="318"/>
        <end position="424"/>
    </location>
</feature>
<protein>
    <recommendedName>
        <fullName evidence="7">C1q domain-containing protein</fullName>
    </recommendedName>
</protein>
<feature type="compositionally biased region" description="Gly residues" evidence="5">
    <location>
        <begin position="68"/>
        <end position="85"/>
    </location>
</feature>
<dbReference type="OMA" id="EGSCTCC"/>
<dbReference type="PANTHER" id="PTHR15427:SF52">
    <property type="entry name" value="C1Q DOMAIN-CONTAINING PROTEIN"/>
    <property type="match status" value="1"/>
</dbReference>
<dbReference type="PRINTS" id="PR00007">
    <property type="entry name" value="COMPLEMNTC1Q"/>
</dbReference>
<feature type="compositionally biased region" description="Low complexity" evidence="5">
    <location>
        <begin position="98"/>
        <end position="108"/>
    </location>
</feature>
<keyword evidence="4" id="KW-0176">Collagen</keyword>
<evidence type="ECO:0000313" key="9">
    <source>
        <dbReference type="Proteomes" id="UP000887568"/>
    </source>
</evidence>
<dbReference type="SMART" id="SM00110">
    <property type="entry name" value="C1Q"/>
    <property type="match status" value="3"/>
</dbReference>
<evidence type="ECO:0000256" key="1">
    <source>
        <dbReference type="ARBA" id="ARBA00004613"/>
    </source>
</evidence>
<feature type="compositionally biased region" description="Gly residues" evidence="5">
    <location>
        <begin position="322"/>
        <end position="331"/>
    </location>
</feature>
<keyword evidence="9" id="KW-1185">Reference proteome</keyword>
<evidence type="ECO:0000256" key="4">
    <source>
        <dbReference type="ARBA" id="ARBA00023119"/>
    </source>
</evidence>
<evidence type="ECO:0000256" key="2">
    <source>
        <dbReference type="ARBA" id="ARBA00022525"/>
    </source>
</evidence>
<dbReference type="GeneID" id="119729733"/>
<dbReference type="OrthoDB" id="10021193at2759"/>
<dbReference type="AlphaFoldDB" id="A0A914A3J5"/>
<dbReference type="InterPro" id="IPR001073">
    <property type="entry name" value="C1q_dom"/>
</dbReference>